<reference evidence="1 2" key="1">
    <citation type="submission" date="2018-08" db="EMBL/GenBank/DDBJ databases">
        <authorList>
            <person name="Muller C M."/>
        </authorList>
    </citation>
    <scope>NUCLEOTIDE SEQUENCE [LARGE SCALE GENOMIC DNA]</scope>
</reference>
<name>A0A9X9QC67_BLUGR</name>
<gene>
    <name evidence="1" type="ORF">BGT96224V316_LOCUS3515</name>
</gene>
<accession>A0A9X9QC67</accession>
<dbReference type="EMBL" id="LR026988">
    <property type="protein sequence ID" value="VDB85791.1"/>
    <property type="molecule type" value="Genomic_DNA"/>
</dbReference>
<protein>
    <submittedName>
        <fullName evidence="1">Bgt-50216</fullName>
    </submittedName>
</protein>
<evidence type="ECO:0000313" key="2">
    <source>
        <dbReference type="Proteomes" id="UP000324639"/>
    </source>
</evidence>
<sequence length="221" mass="24911">MSTFIDDSAHFTANPLSKIILSFKGVCAICNFDYSRLILDKNADLQSIQVPLDNLLTSLYYYAQNNAVPSSAYTEMDIRLSSIQKRLALQSTQLTSFIPLINSIISNATDTEAWNEVIELVDSHEQIQSPKTKMTSAQHGDAYHRRCSAPLEGPDQIMDTLKEALRTELAGTIFENVGGFYKKYFEGIKWAGQCKEIAKHYENRPDKATFNFPKDPTEKNV</sequence>
<dbReference type="Proteomes" id="UP000324639">
    <property type="component" value="Chromosome Bgt_-05"/>
</dbReference>
<keyword evidence="2" id="KW-1185">Reference proteome</keyword>
<evidence type="ECO:0000313" key="1">
    <source>
        <dbReference type="EMBL" id="VDB85791.1"/>
    </source>
</evidence>
<dbReference type="AlphaFoldDB" id="A0A9X9QC67"/>
<proteinExistence type="predicted"/>
<organism evidence="1 2">
    <name type="scientific">Blumeria graminis f. sp. tritici</name>
    <dbReference type="NCBI Taxonomy" id="62690"/>
    <lineage>
        <taxon>Eukaryota</taxon>
        <taxon>Fungi</taxon>
        <taxon>Dikarya</taxon>
        <taxon>Ascomycota</taxon>
        <taxon>Pezizomycotina</taxon>
        <taxon>Leotiomycetes</taxon>
        <taxon>Erysiphales</taxon>
        <taxon>Erysiphaceae</taxon>
        <taxon>Blumeria</taxon>
    </lineage>
</organism>